<accession>A0A7X0VE25</accession>
<dbReference type="RefSeq" id="WP_185141709.1">
    <property type="nucleotide sequence ID" value="NZ_JACJVP010000007.1"/>
</dbReference>
<proteinExistence type="predicted"/>
<sequence length="107" mass="11339">MPYVKDYGKREEINFLASADYTAFTYQVNDSGVTPNANGRKIVPAGSVFPINDATAIGILLSDVDVTNGPQPGAVIVEGWLLEARLPTAPVAAAKTAMKAIKFKTVV</sequence>
<evidence type="ECO:0008006" key="3">
    <source>
        <dbReference type="Google" id="ProtNLM"/>
    </source>
</evidence>
<gene>
    <name evidence="1" type="ORF">H7C19_06175</name>
</gene>
<keyword evidence="2" id="KW-1185">Reference proteome</keyword>
<protein>
    <recommendedName>
        <fullName evidence="3">Head decoration protein</fullName>
    </recommendedName>
</protein>
<evidence type="ECO:0000313" key="2">
    <source>
        <dbReference type="Proteomes" id="UP000547209"/>
    </source>
</evidence>
<dbReference type="Proteomes" id="UP000547209">
    <property type="component" value="Unassembled WGS sequence"/>
</dbReference>
<evidence type="ECO:0000313" key="1">
    <source>
        <dbReference type="EMBL" id="MBB6670271.1"/>
    </source>
</evidence>
<name>A0A7X0VE25_9BACL</name>
<dbReference type="EMBL" id="JACJVP010000007">
    <property type="protein sequence ID" value="MBB6670271.1"/>
    <property type="molecule type" value="Genomic_DNA"/>
</dbReference>
<comment type="caution">
    <text evidence="1">The sequence shown here is derived from an EMBL/GenBank/DDBJ whole genome shotgun (WGS) entry which is preliminary data.</text>
</comment>
<organism evidence="1 2">
    <name type="scientific">Cohnella nanjingensis</name>
    <dbReference type="NCBI Taxonomy" id="1387779"/>
    <lineage>
        <taxon>Bacteria</taxon>
        <taxon>Bacillati</taxon>
        <taxon>Bacillota</taxon>
        <taxon>Bacilli</taxon>
        <taxon>Bacillales</taxon>
        <taxon>Paenibacillaceae</taxon>
        <taxon>Cohnella</taxon>
    </lineage>
</organism>
<dbReference type="AlphaFoldDB" id="A0A7X0VE25"/>
<reference evidence="1 2" key="1">
    <citation type="submission" date="2020-08" db="EMBL/GenBank/DDBJ databases">
        <title>Cohnella phylogeny.</title>
        <authorList>
            <person name="Dunlap C."/>
        </authorList>
    </citation>
    <scope>NUCLEOTIDE SEQUENCE [LARGE SCALE GENOMIC DNA]</scope>
    <source>
        <strain evidence="1 2">DSM 28246</strain>
    </source>
</reference>